<feature type="domain" description="Alpha-D-phosphohexomutase alpha/beta/alpha" evidence="9">
    <location>
        <begin position="209"/>
        <end position="310"/>
    </location>
</feature>
<accession>A0A921KP30</accession>
<dbReference type="GO" id="GO:0006166">
    <property type="term" value="P:purine ribonucleoside salvage"/>
    <property type="evidence" value="ECO:0007669"/>
    <property type="project" value="TreeGrafter"/>
</dbReference>
<dbReference type="InterPro" id="IPR005846">
    <property type="entry name" value="A-D-PHexomutase_a/b/a-III"/>
</dbReference>
<dbReference type="Pfam" id="PF02879">
    <property type="entry name" value="PGM_PMM_II"/>
    <property type="match status" value="1"/>
</dbReference>
<dbReference type="SUPFAM" id="SSF55957">
    <property type="entry name" value="Phosphoglucomutase, C-terminal domain"/>
    <property type="match status" value="1"/>
</dbReference>
<evidence type="ECO:0000256" key="6">
    <source>
        <dbReference type="ARBA" id="ARBA00023235"/>
    </source>
</evidence>
<protein>
    <submittedName>
        <fullName evidence="11">Phospho-sugar mutase</fullName>
    </submittedName>
</protein>
<evidence type="ECO:0000259" key="8">
    <source>
        <dbReference type="Pfam" id="PF02878"/>
    </source>
</evidence>
<keyword evidence="5 7" id="KW-0460">Magnesium</keyword>
<evidence type="ECO:0000256" key="4">
    <source>
        <dbReference type="ARBA" id="ARBA00022723"/>
    </source>
</evidence>
<dbReference type="InterPro" id="IPR005844">
    <property type="entry name" value="A-D-PHexomutase_a/b/a-I"/>
</dbReference>
<dbReference type="EMBL" id="DYWQ01000166">
    <property type="protein sequence ID" value="HJF46256.1"/>
    <property type="molecule type" value="Genomic_DNA"/>
</dbReference>
<evidence type="ECO:0000256" key="1">
    <source>
        <dbReference type="ARBA" id="ARBA00001946"/>
    </source>
</evidence>
<evidence type="ECO:0000256" key="3">
    <source>
        <dbReference type="ARBA" id="ARBA00022553"/>
    </source>
</evidence>
<dbReference type="PANTHER" id="PTHR45745:SF1">
    <property type="entry name" value="PHOSPHOGLUCOMUTASE 2B-RELATED"/>
    <property type="match status" value="1"/>
</dbReference>
<dbReference type="InterPro" id="IPR016066">
    <property type="entry name" value="A-D-PHexomutase_CS"/>
</dbReference>
<dbReference type="AlphaFoldDB" id="A0A921KP30"/>
<sequence length="573" mass="62304">MDASIEATVKAWQDNVTDPDLAAELAELVKDGNEDKLFDAFYRDLAFGTAGLRGTLGVGTNRMNVYVVAQATQGVADYLNAHYENPTLALARDSRNKGEDFQKVAAGVLAANGIHVYVYPRIEPVPTLSFAVRHLGTSAGIVLTASHNPAPYNGYKVYNDNGGQITDEAAAEISANIAKADPFNVKIMDFDEGLEKGLIEWTPEEVLDAFIENIKKVSVPGFKASDDYSVVYTPLNGTGMELVTRILKEIGVEKVSVVPEQSKPDGNFPTCTYPNPEFREALELALKLAEEVKPNLVVATDPDADRMGTAIPHDGDYVLLSGNEMGVLLMDWLATMAKDRGEDVAAKVAVSTIVSSSMPDALARDWGFEMRRVLTGFKYIGDQIDQLKDEGEEDRFLMGFEESYGYLVGTHARDKDAIVATMLCVEMASYYAEKGMDLYEAMDALYQKYGYYLNGTVNASFPGAAGAEKMAGIMDGLRTNPPAEIAGYKVTGMTDYATGPEMPRVSGLQKEAAQVLPPANVIEFRLEDDNKVIFRPSGTEPKVKAYLFSKGATRAESEAVRAKLEAASKEILS</sequence>
<dbReference type="GO" id="GO:0008973">
    <property type="term" value="F:phosphopentomutase activity"/>
    <property type="evidence" value="ECO:0007669"/>
    <property type="project" value="TreeGrafter"/>
</dbReference>
<dbReference type="PROSITE" id="PS00710">
    <property type="entry name" value="PGM_PMM"/>
    <property type="match status" value="1"/>
</dbReference>
<evidence type="ECO:0000256" key="7">
    <source>
        <dbReference type="RuleBase" id="RU004326"/>
    </source>
</evidence>
<evidence type="ECO:0000313" key="11">
    <source>
        <dbReference type="EMBL" id="HJF46256.1"/>
    </source>
</evidence>
<dbReference type="RefSeq" id="WP_274959790.1">
    <property type="nucleotide sequence ID" value="NZ_CAUWLO010000009.1"/>
</dbReference>
<organism evidence="11 12">
    <name type="scientific">Thermophilibacter provencensis</name>
    <dbReference type="NCBI Taxonomy" id="1852386"/>
    <lineage>
        <taxon>Bacteria</taxon>
        <taxon>Bacillati</taxon>
        <taxon>Actinomycetota</taxon>
        <taxon>Coriobacteriia</taxon>
        <taxon>Coriobacteriales</taxon>
        <taxon>Atopobiaceae</taxon>
        <taxon>Thermophilibacter</taxon>
    </lineage>
</organism>
<dbReference type="CDD" id="cd05799">
    <property type="entry name" value="PGM2"/>
    <property type="match status" value="1"/>
</dbReference>
<dbReference type="PANTHER" id="PTHR45745">
    <property type="entry name" value="PHOSPHOMANNOMUTASE 45A"/>
    <property type="match status" value="1"/>
</dbReference>
<keyword evidence="6" id="KW-0413">Isomerase</keyword>
<comment type="caution">
    <text evidence="11">The sequence shown here is derived from an EMBL/GenBank/DDBJ whole genome shotgun (WGS) entry which is preliminary data.</text>
</comment>
<comment type="similarity">
    <text evidence="2 7">Belongs to the phosphohexose mutase family.</text>
</comment>
<feature type="domain" description="Alpha-D-phosphohexomutase alpha/beta/alpha" evidence="10">
    <location>
        <begin position="322"/>
        <end position="449"/>
    </location>
</feature>
<dbReference type="Gene3D" id="3.40.120.10">
    <property type="entry name" value="Alpha-D-Glucose-1,6-Bisphosphate, subunit A, domain 3"/>
    <property type="match status" value="3"/>
</dbReference>
<keyword evidence="3" id="KW-0597">Phosphoprotein</keyword>
<evidence type="ECO:0000259" key="9">
    <source>
        <dbReference type="Pfam" id="PF02879"/>
    </source>
</evidence>
<dbReference type="SUPFAM" id="SSF53738">
    <property type="entry name" value="Phosphoglucomutase, first 3 domains"/>
    <property type="match status" value="3"/>
</dbReference>
<dbReference type="Pfam" id="PF02878">
    <property type="entry name" value="PGM_PMM_I"/>
    <property type="match status" value="1"/>
</dbReference>
<evidence type="ECO:0000256" key="5">
    <source>
        <dbReference type="ARBA" id="ARBA00022842"/>
    </source>
</evidence>
<name>A0A921KP30_9ACTN</name>
<proteinExistence type="inferred from homology"/>
<dbReference type="InterPro" id="IPR005845">
    <property type="entry name" value="A-D-PHexomutase_a/b/a-II"/>
</dbReference>
<dbReference type="Gene3D" id="3.30.310.50">
    <property type="entry name" value="Alpha-D-phosphohexomutase, C-terminal domain"/>
    <property type="match status" value="1"/>
</dbReference>
<comment type="cofactor">
    <cofactor evidence="1">
        <name>Mg(2+)</name>
        <dbReference type="ChEBI" id="CHEBI:18420"/>
    </cofactor>
</comment>
<dbReference type="Proteomes" id="UP000697330">
    <property type="component" value="Unassembled WGS sequence"/>
</dbReference>
<dbReference type="GO" id="GO:0005975">
    <property type="term" value="P:carbohydrate metabolic process"/>
    <property type="evidence" value="ECO:0007669"/>
    <property type="project" value="InterPro"/>
</dbReference>
<dbReference type="GO" id="GO:0000287">
    <property type="term" value="F:magnesium ion binding"/>
    <property type="evidence" value="ECO:0007669"/>
    <property type="project" value="InterPro"/>
</dbReference>
<evidence type="ECO:0000259" key="10">
    <source>
        <dbReference type="Pfam" id="PF02880"/>
    </source>
</evidence>
<gene>
    <name evidence="11" type="ORF">K8U72_10855</name>
</gene>
<dbReference type="Pfam" id="PF02880">
    <property type="entry name" value="PGM_PMM_III"/>
    <property type="match status" value="1"/>
</dbReference>
<evidence type="ECO:0000256" key="2">
    <source>
        <dbReference type="ARBA" id="ARBA00010231"/>
    </source>
</evidence>
<evidence type="ECO:0000313" key="12">
    <source>
        <dbReference type="Proteomes" id="UP000697330"/>
    </source>
</evidence>
<feature type="domain" description="Alpha-D-phosphohexomutase alpha/beta/alpha" evidence="8">
    <location>
        <begin position="46"/>
        <end position="181"/>
    </location>
</feature>
<dbReference type="InterPro" id="IPR036900">
    <property type="entry name" value="A-D-PHexomutase_C_sf"/>
</dbReference>
<keyword evidence="4 7" id="KW-0479">Metal-binding</keyword>
<reference evidence="11" key="1">
    <citation type="journal article" date="2021" name="PeerJ">
        <title>Extensive microbial diversity within the chicken gut microbiome revealed by metagenomics and culture.</title>
        <authorList>
            <person name="Gilroy R."/>
            <person name="Ravi A."/>
            <person name="Getino M."/>
            <person name="Pursley I."/>
            <person name="Horton D.L."/>
            <person name="Alikhan N.F."/>
            <person name="Baker D."/>
            <person name="Gharbi K."/>
            <person name="Hall N."/>
            <person name="Watson M."/>
            <person name="Adriaenssens E.M."/>
            <person name="Foster-Nyarko E."/>
            <person name="Jarju S."/>
            <person name="Secka A."/>
            <person name="Antonio M."/>
            <person name="Oren A."/>
            <person name="Chaudhuri R.R."/>
            <person name="La Ragione R."/>
            <person name="Hildebrand F."/>
            <person name="Pallen M.J."/>
        </authorList>
    </citation>
    <scope>NUCLEOTIDE SEQUENCE</scope>
    <source>
        <strain evidence="11">CHK124-7917</strain>
    </source>
</reference>
<dbReference type="InterPro" id="IPR016055">
    <property type="entry name" value="A-D-PHexomutase_a/b/a-I/II/III"/>
</dbReference>
<reference evidence="11" key="2">
    <citation type="submission" date="2021-09" db="EMBL/GenBank/DDBJ databases">
        <authorList>
            <person name="Gilroy R."/>
        </authorList>
    </citation>
    <scope>NUCLEOTIDE SEQUENCE</scope>
    <source>
        <strain evidence="11">CHK124-7917</strain>
    </source>
</reference>